<accession>A0A4C1UD61</accession>
<dbReference type="STRING" id="151549.A0A4C1UD61"/>
<evidence type="ECO:0000313" key="1">
    <source>
        <dbReference type="EMBL" id="GBP23854.1"/>
    </source>
</evidence>
<gene>
    <name evidence="1" type="ORF">EVAR_86231_1</name>
</gene>
<comment type="caution">
    <text evidence="1">The sequence shown here is derived from an EMBL/GenBank/DDBJ whole genome shotgun (WGS) entry which is preliminary data.</text>
</comment>
<reference evidence="1 2" key="1">
    <citation type="journal article" date="2019" name="Commun. Biol.">
        <title>The bagworm genome reveals a unique fibroin gene that provides high tensile strength.</title>
        <authorList>
            <person name="Kono N."/>
            <person name="Nakamura H."/>
            <person name="Ohtoshi R."/>
            <person name="Tomita M."/>
            <person name="Numata K."/>
            <person name="Arakawa K."/>
        </authorList>
    </citation>
    <scope>NUCLEOTIDE SEQUENCE [LARGE SCALE GENOMIC DNA]</scope>
</reference>
<dbReference type="AlphaFoldDB" id="A0A4C1UD61"/>
<dbReference type="OrthoDB" id="8063408at2759"/>
<name>A0A4C1UD61_EUMVA</name>
<evidence type="ECO:0000313" key="2">
    <source>
        <dbReference type="Proteomes" id="UP000299102"/>
    </source>
</evidence>
<proteinExistence type="predicted"/>
<dbReference type="EMBL" id="BGZK01000154">
    <property type="protein sequence ID" value="GBP23854.1"/>
    <property type="molecule type" value="Genomic_DNA"/>
</dbReference>
<keyword evidence="2" id="KW-1185">Reference proteome</keyword>
<dbReference type="Proteomes" id="UP000299102">
    <property type="component" value="Unassembled WGS sequence"/>
</dbReference>
<sequence>MPHVNYRVVGSILHHVGFGREILTESARRPLPPSEEVPVPIFCSTCELSFEENFSNMKSGSDFGGTASIKPKTFIQEEVNDLIRDLDLPEESAEILASRLREKKLLALGTKVTAPDVAERADINLRRNRSNLITGYRSPFPINHRAGNTPSPAELYIRAAPAGAPPRALLRSPHRDLCRSLRGVAHRLRIGAMAAAVLRVSGRWNHRRTDILGTTTFYYKKLYGNNKKEKEIDLANAISVLSILEAEVEKAIDTQSVGKTPGSDGINNGILRYVINKWNDDGEEEKTAEVGERNENEAFINTGRLSVKNIRFKLFTQKV</sequence>
<organism evidence="1 2">
    <name type="scientific">Eumeta variegata</name>
    <name type="common">Bagworm moth</name>
    <name type="synonym">Eumeta japonica</name>
    <dbReference type="NCBI Taxonomy" id="151549"/>
    <lineage>
        <taxon>Eukaryota</taxon>
        <taxon>Metazoa</taxon>
        <taxon>Ecdysozoa</taxon>
        <taxon>Arthropoda</taxon>
        <taxon>Hexapoda</taxon>
        <taxon>Insecta</taxon>
        <taxon>Pterygota</taxon>
        <taxon>Neoptera</taxon>
        <taxon>Endopterygota</taxon>
        <taxon>Lepidoptera</taxon>
        <taxon>Glossata</taxon>
        <taxon>Ditrysia</taxon>
        <taxon>Tineoidea</taxon>
        <taxon>Psychidae</taxon>
        <taxon>Oiketicinae</taxon>
        <taxon>Eumeta</taxon>
    </lineage>
</organism>
<protein>
    <submittedName>
        <fullName evidence="1">Uncharacterized protein</fullName>
    </submittedName>
</protein>